<gene>
    <name evidence="2" type="ORF">SAMN04488542_10415</name>
</gene>
<protein>
    <submittedName>
        <fullName evidence="2">Uncharacterized protein</fullName>
    </submittedName>
</protein>
<evidence type="ECO:0000256" key="1">
    <source>
        <dbReference type="SAM" id="Phobius"/>
    </source>
</evidence>
<keyword evidence="1" id="KW-1133">Transmembrane helix</keyword>
<reference evidence="2 3" key="1">
    <citation type="submission" date="2016-10" db="EMBL/GenBank/DDBJ databases">
        <authorList>
            <person name="de Groot N.N."/>
        </authorList>
    </citation>
    <scope>NUCLEOTIDE SEQUENCE [LARGE SCALE GENOMIC DNA]</scope>
    <source>
        <strain evidence="2 3">DSM 28129</strain>
    </source>
</reference>
<feature type="transmembrane region" description="Helical" evidence="1">
    <location>
        <begin position="6"/>
        <end position="25"/>
    </location>
</feature>
<dbReference type="AlphaFoldDB" id="A0A1G7H637"/>
<keyword evidence="1" id="KW-0472">Membrane</keyword>
<evidence type="ECO:0000313" key="3">
    <source>
        <dbReference type="Proteomes" id="UP000198972"/>
    </source>
</evidence>
<dbReference type="STRING" id="670482.SAMN04488542_10415"/>
<name>A0A1G7H637_9BACL</name>
<dbReference type="Pfam" id="PF22282">
    <property type="entry name" value="CydS"/>
    <property type="match status" value="1"/>
</dbReference>
<evidence type="ECO:0000313" key="2">
    <source>
        <dbReference type="EMBL" id="SDE95831.1"/>
    </source>
</evidence>
<dbReference type="Proteomes" id="UP000198972">
    <property type="component" value="Unassembled WGS sequence"/>
</dbReference>
<dbReference type="InterPro" id="IPR054381">
    <property type="entry name" value="CydS"/>
</dbReference>
<organism evidence="2 3">
    <name type="scientific">Fontibacillus panacisegetis</name>
    <dbReference type="NCBI Taxonomy" id="670482"/>
    <lineage>
        <taxon>Bacteria</taxon>
        <taxon>Bacillati</taxon>
        <taxon>Bacillota</taxon>
        <taxon>Bacilli</taxon>
        <taxon>Bacillales</taxon>
        <taxon>Paenibacillaceae</taxon>
        <taxon>Fontibacillus</taxon>
    </lineage>
</organism>
<keyword evidence="3" id="KW-1185">Reference proteome</keyword>
<dbReference type="RefSeq" id="WP_376769581.1">
    <property type="nucleotide sequence ID" value="NZ_FNBG01000004.1"/>
</dbReference>
<dbReference type="EMBL" id="FNBG01000004">
    <property type="protein sequence ID" value="SDE95831.1"/>
    <property type="molecule type" value="Genomic_DNA"/>
</dbReference>
<sequence length="33" mass="3819">MEEFLIMIAPQAVIVITVLFLFLYASKYRDPAD</sequence>
<accession>A0A1G7H637</accession>
<proteinExistence type="predicted"/>
<keyword evidence="1" id="KW-0812">Transmembrane</keyword>